<reference evidence="1" key="1">
    <citation type="submission" date="2015-02" db="EMBL/GenBank/DDBJ databases">
        <authorList>
            <person name="Chooi Y.-H."/>
        </authorList>
    </citation>
    <scope>NUCLEOTIDE SEQUENCE [LARGE SCALE GENOMIC DNA]</scope>
    <source>
        <strain evidence="1">LAMA 915</strain>
    </source>
</reference>
<protein>
    <submittedName>
        <fullName evidence="1">Uncharacterized protein</fullName>
    </submittedName>
</protein>
<dbReference type="EMBL" id="JYNE01000003">
    <property type="protein sequence ID" value="KNH03581.1"/>
    <property type="molecule type" value="Genomic_DNA"/>
</dbReference>
<gene>
    <name evidence="1" type="ORF">J121_477</name>
</gene>
<evidence type="ECO:0000313" key="1">
    <source>
        <dbReference type="EMBL" id="KNH03581.1"/>
    </source>
</evidence>
<sequence length="45" mass="5016">MGNDQIGAIKQSTREPVVDFLALQMLCAKSRDDANFGFKFAVRIL</sequence>
<name>A0A0L1KI87_9SPHN</name>
<dbReference type="AlphaFoldDB" id="A0A0L1KI87"/>
<evidence type="ECO:0000313" key="2">
    <source>
        <dbReference type="Proteomes" id="UP000037446"/>
    </source>
</evidence>
<comment type="caution">
    <text evidence="1">The sequence shown here is derived from an EMBL/GenBank/DDBJ whole genome shotgun (WGS) entry which is preliminary data.</text>
</comment>
<accession>A0A0L1KI87</accession>
<organism evidence="1 2">
    <name type="scientific">Qipengyuania citrea LAMA 915</name>
    <dbReference type="NCBI Taxonomy" id="1306953"/>
    <lineage>
        <taxon>Bacteria</taxon>
        <taxon>Pseudomonadati</taxon>
        <taxon>Pseudomonadota</taxon>
        <taxon>Alphaproteobacteria</taxon>
        <taxon>Sphingomonadales</taxon>
        <taxon>Erythrobacteraceae</taxon>
        <taxon>Qipengyuania</taxon>
    </lineage>
</organism>
<proteinExistence type="predicted"/>
<dbReference type="Proteomes" id="UP000037446">
    <property type="component" value="Unassembled WGS sequence"/>
</dbReference>